<reference evidence="1" key="1">
    <citation type="submission" date="2014-09" db="EMBL/GenBank/DDBJ databases">
        <title>Genome sequence of the luminous mushroom Mycena chlorophos for searching fungal bioluminescence genes.</title>
        <authorList>
            <person name="Tanaka Y."/>
            <person name="Kasuga D."/>
            <person name="Oba Y."/>
            <person name="Hase S."/>
            <person name="Sato K."/>
            <person name="Oba Y."/>
            <person name="Sakakibara Y."/>
        </authorList>
    </citation>
    <scope>NUCLEOTIDE SEQUENCE</scope>
</reference>
<name>A0ABQ0LF59_MYCCL</name>
<evidence type="ECO:0000313" key="1">
    <source>
        <dbReference type="EMBL" id="GAT49739.1"/>
    </source>
</evidence>
<keyword evidence="2" id="KW-1185">Reference proteome</keyword>
<accession>A0ABQ0LF59</accession>
<evidence type="ECO:0008006" key="3">
    <source>
        <dbReference type="Google" id="ProtNLM"/>
    </source>
</evidence>
<gene>
    <name evidence="1" type="ORF">MCHLO_07031</name>
</gene>
<dbReference type="Proteomes" id="UP000815677">
    <property type="component" value="Unassembled WGS sequence"/>
</dbReference>
<sequence>MLKMELVVPLCFLFALFQRRQLSIRHHARTWLKTSTSSSGSAFYDPLYRPHPYKSLRRLCLSRHSLARPHDLSLL</sequence>
<protein>
    <recommendedName>
        <fullName evidence="3">Secreted protein</fullName>
    </recommendedName>
</protein>
<proteinExistence type="predicted"/>
<dbReference type="EMBL" id="DF845807">
    <property type="protein sequence ID" value="GAT49739.1"/>
    <property type="molecule type" value="Genomic_DNA"/>
</dbReference>
<organism evidence="1 2">
    <name type="scientific">Mycena chlorophos</name>
    <name type="common">Agaric fungus</name>
    <name type="synonym">Agaricus chlorophos</name>
    <dbReference type="NCBI Taxonomy" id="658473"/>
    <lineage>
        <taxon>Eukaryota</taxon>
        <taxon>Fungi</taxon>
        <taxon>Dikarya</taxon>
        <taxon>Basidiomycota</taxon>
        <taxon>Agaricomycotina</taxon>
        <taxon>Agaricomycetes</taxon>
        <taxon>Agaricomycetidae</taxon>
        <taxon>Agaricales</taxon>
        <taxon>Marasmiineae</taxon>
        <taxon>Mycenaceae</taxon>
        <taxon>Mycena</taxon>
    </lineage>
</organism>
<evidence type="ECO:0000313" key="2">
    <source>
        <dbReference type="Proteomes" id="UP000815677"/>
    </source>
</evidence>